<dbReference type="Proteomes" id="UP000314294">
    <property type="component" value="Unassembled WGS sequence"/>
</dbReference>
<evidence type="ECO:0000313" key="1">
    <source>
        <dbReference type="EMBL" id="TNN23356.1"/>
    </source>
</evidence>
<keyword evidence="2" id="KW-1185">Reference proteome</keyword>
<protein>
    <submittedName>
        <fullName evidence="1">Uncharacterized protein</fullName>
    </submittedName>
</protein>
<proteinExistence type="predicted"/>
<organism evidence="1 2">
    <name type="scientific">Liparis tanakae</name>
    <name type="common">Tanaka's snailfish</name>
    <dbReference type="NCBI Taxonomy" id="230148"/>
    <lineage>
        <taxon>Eukaryota</taxon>
        <taxon>Metazoa</taxon>
        <taxon>Chordata</taxon>
        <taxon>Craniata</taxon>
        <taxon>Vertebrata</taxon>
        <taxon>Euteleostomi</taxon>
        <taxon>Actinopterygii</taxon>
        <taxon>Neopterygii</taxon>
        <taxon>Teleostei</taxon>
        <taxon>Neoteleostei</taxon>
        <taxon>Acanthomorphata</taxon>
        <taxon>Eupercaria</taxon>
        <taxon>Perciformes</taxon>
        <taxon>Cottioidei</taxon>
        <taxon>Cottales</taxon>
        <taxon>Liparidae</taxon>
        <taxon>Liparis</taxon>
    </lineage>
</organism>
<reference evidence="1 2" key="1">
    <citation type="submission" date="2019-03" db="EMBL/GenBank/DDBJ databases">
        <title>First draft genome of Liparis tanakae, snailfish: a comprehensive survey of snailfish specific genes.</title>
        <authorList>
            <person name="Kim W."/>
            <person name="Song I."/>
            <person name="Jeong J.-H."/>
            <person name="Kim D."/>
            <person name="Kim S."/>
            <person name="Ryu S."/>
            <person name="Song J.Y."/>
            <person name="Lee S.K."/>
        </authorList>
    </citation>
    <scope>NUCLEOTIDE SEQUENCE [LARGE SCALE GENOMIC DNA]</scope>
    <source>
        <tissue evidence="1">Muscle</tissue>
    </source>
</reference>
<comment type="caution">
    <text evidence="1">The sequence shown here is derived from an EMBL/GenBank/DDBJ whole genome shotgun (WGS) entry which is preliminary data.</text>
</comment>
<evidence type="ECO:0000313" key="2">
    <source>
        <dbReference type="Proteomes" id="UP000314294"/>
    </source>
</evidence>
<gene>
    <name evidence="1" type="ORF">EYF80_066524</name>
</gene>
<dbReference type="AlphaFoldDB" id="A0A4Z2E370"/>
<name>A0A4Z2E370_9TELE</name>
<sequence>MPKRKAGRDRGETTLWWCQMWGPAS</sequence>
<accession>A0A4Z2E370</accession>
<dbReference type="EMBL" id="SRLO01018781">
    <property type="protein sequence ID" value="TNN23356.1"/>
    <property type="molecule type" value="Genomic_DNA"/>
</dbReference>